<dbReference type="STRING" id="104102.AtDm6_2860"/>
<reference evidence="1 2" key="1">
    <citation type="submission" date="2014-06" db="EMBL/GenBank/DDBJ databases">
        <title>Functional and comparative genomic analyses of the Drosophila gut microbiota identify candidate symbiosis factors.</title>
        <authorList>
            <person name="Newell P.D."/>
            <person name="Chaston J.M."/>
            <person name="Douglas A.E."/>
        </authorList>
    </citation>
    <scope>NUCLEOTIDE SEQUENCE [LARGE SCALE GENOMIC DNA]</scope>
    <source>
        <strain evidence="1 2">DmCS_006</strain>
    </source>
</reference>
<dbReference type="EMBL" id="JOKM01000102">
    <property type="protein sequence ID" value="KGB21224.1"/>
    <property type="molecule type" value="Genomic_DNA"/>
</dbReference>
<name>A0A094YKT8_9PROT</name>
<keyword evidence="2" id="KW-1185">Reference proteome</keyword>
<evidence type="ECO:0000313" key="2">
    <source>
        <dbReference type="Proteomes" id="UP000029448"/>
    </source>
</evidence>
<proteinExistence type="predicted"/>
<comment type="caution">
    <text evidence="1">The sequence shown here is derived from an EMBL/GenBank/DDBJ whole genome shotgun (WGS) entry which is preliminary data.</text>
</comment>
<dbReference type="AlphaFoldDB" id="A0A094YKT8"/>
<accession>A0A094YKT8</accession>
<sequence length="51" mass="5568">MRSVMRGFPVPVLTVLKKGRTKKGDTYTACGHAATALYIQPFSHRHRPGAG</sequence>
<evidence type="ECO:0000313" key="1">
    <source>
        <dbReference type="EMBL" id="KGB21224.1"/>
    </source>
</evidence>
<organism evidence="1 2">
    <name type="scientific">Acetobacter tropicalis</name>
    <dbReference type="NCBI Taxonomy" id="104102"/>
    <lineage>
        <taxon>Bacteria</taxon>
        <taxon>Pseudomonadati</taxon>
        <taxon>Pseudomonadota</taxon>
        <taxon>Alphaproteobacteria</taxon>
        <taxon>Acetobacterales</taxon>
        <taxon>Acetobacteraceae</taxon>
        <taxon>Acetobacter</taxon>
    </lineage>
</organism>
<gene>
    <name evidence="1" type="ORF">AtDm6_2860</name>
</gene>
<protein>
    <submittedName>
        <fullName evidence="1">Uncharacterized protein</fullName>
    </submittedName>
</protein>
<dbReference type="Proteomes" id="UP000029448">
    <property type="component" value="Unassembled WGS sequence"/>
</dbReference>